<gene>
    <name evidence="3" type="ORF">BAGA_18920</name>
</gene>
<dbReference type="SUPFAM" id="SSF56349">
    <property type="entry name" value="DNA breaking-rejoining enzymes"/>
    <property type="match status" value="1"/>
</dbReference>
<dbReference type="GO" id="GO:0015074">
    <property type="term" value="P:DNA integration"/>
    <property type="evidence" value="ECO:0007669"/>
    <property type="project" value="InterPro"/>
</dbReference>
<feature type="domain" description="Tyr recombinase" evidence="2">
    <location>
        <begin position="4"/>
        <end position="178"/>
    </location>
</feature>
<sequence length="182" mass="20610">MAGIVQPIRSKRDIDKMKKALAGKPRDLLLFIFGINSALRISDILKLKVGDVRGKESITVKETKTRKSKRFRLNDSVKKAVVELVPTTADDNDWLFPSRKGDKAISRVQAYRILNTAADRAGLNIEIGTHTLRKTFAFHAYKNGTDLSLLQTILNHSSQRETLVYLCIEQKQIDDVYIEINL</sequence>
<dbReference type="Proteomes" id="UP000027778">
    <property type="component" value="Unassembled WGS sequence"/>
</dbReference>
<dbReference type="RefSeq" id="WP_033677342.1">
    <property type="nucleotide sequence ID" value="NZ_JOTM01000030.1"/>
</dbReference>
<dbReference type="GO" id="GO:0003677">
    <property type="term" value="F:DNA binding"/>
    <property type="evidence" value="ECO:0007669"/>
    <property type="project" value="InterPro"/>
</dbReference>
<dbReference type="Pfam" id="PF00589">
    <property type="entry name" value="Phage_integrase"/>
    <property type="match status" value="1"/>
</dbReference>
<reference evidence="3 4" key="1">
    <citation type="submission" date="2014-06" db="EMBL/GenBank/DDBJ databases">
        <title>Draft genome sequence of Bacillus gaemokensis JCM 15801 (MCCC 1A00707).</title>
        <authorList>
            <person name="Lai Q."/>
            <person name="Liu Y."/>
            <person name="Shao Z."/>
        </authorList>
    </citation>
    <scope>NUCLEOTIDE SEQUENCE [LARGE SCALE GENOMIC DNA]</scope>
    <source>
        <strain evidence="3 4">JCM 15801</strain>
    </source>
</reference>
<evidence type="ECO:0000313" key="4">
    <source>
        <dbReference type="Proteomes" id="UP000027778"/>
    </source>
</evidence>
<dbReference type="InterPro" id="IPR013762">
    <property type="entry name" value="Integrase-like_cat_sf"/>
</dbReference>
<dbReference type="InterPro" id="IPR002104">
    <property type="entry name" value="Integrase_catalytic"/>
</dbReference>
<dbReference type="eggNOG" id="COG0582">
    <property type="taxonomic scope" value="Bacteria"/>
</dbReference>
<dbReference type="STRING" id="574375.AZF08_13960"/>
<dbReference type="PANTHER" id="PTHR30349">
    <property type="entry name" value="PHAGE INTEGRASE-RELATED"/>
    <property type="match status" value="1"/>
</dbReference>
<dbReference type="PROSITE" id="PS51898">
    <property type="entry name" value="TYR_RECOMBINASE"/>
    <property type="match status" value="1"/>
</dbReference>
<organism evidence="3 4">
    <name type="scientific">Bacillus gaemokensis</name>
    <dbReference type="NCBI Taxonomy" id="574375"/>
    <lineage>
        <taxon>Bacteria</taxon>
        <taxon>Bacillati</taxon>
        <taxon>Bacillota</taxon>
        <taxon>Bacilli</taxon>
        <taxon>Bacillales</taxon>
        <taxon>Bacillaceae</taxon>
        <taxon>Bacillus</taxon>
        <taxon>Bacillus cereus group</taxon>
    </lineage>
</organism>
<dbReference type="Gene3D" id="1.10.443.10">
    <property type="entry name" value="Intergrase catalytic core"/>
    <property type="match status" value="1"/>
</dbReference>
<dbReference type="CDD" id="cd01192">
    <property type="entry name" value="INT_C_like_3"/>
    <property type="match status" value="1"/>
</dbReference>
<dbReference type="InterPro" id="IPR011010">
    <property type="entry name" value="DNA_brk_join_enz"/>
</dbReference>
<keyword evidence="4" id="KW-1185">Reference proteome</keyword>
<dbReference type="InterPro" id="IPR050090">
    <property type="entry name" value="Tyrosine_recombinase_XerCD"/>
</dbReference>
<evidence type="ECO:0000256" key="1">
    <source>
        <dbReference type="ARBA" id="ARBA00023172"/>
    </source>
</evidence>
<dbReference type="PANTHER" id="PTHR30349:SF82">
    <property type="entry name" value="INTEGRASE_RECOMBINASE YOEC-RELATED"/>
    <property type="match status" value="1"/>
</dbReference>
<accession>A0A073K7F3</accession>
<dbReference type="EMBL" id="JOTM01000030">
    <property type="protein sequence ID" value="KEK22480.1"/>
    <property type="molecule type" value="Genomic_DNA"/>
</dbReference>
<evidence type="ECO:0000313" key="3">
    <source>
        <dbReference type="EMBL" id="KEK22480.1"/>
    </source>
</evidence>
<keyword evidence="1" id="KW-0233">DNA recombination</keyword>
<comment type="caution">
    <text evidence="3">The sequence shown here is derived from an EMBL/GenBank/DDBJ whole genome shotgun (WGS) entry which is preliminary data.</text>
</comment>
<protein>
    <submittedName>
        <fullName evidence="3">Integrase</fullName>
    </submittedName>
</protein>
<dbReference type="GO" id="GO:0006310">
    <property type="term" value="P:DNA recombination"/>
    <property type="evidence" value="ECO:0007669"/>
    <property type="project" value="UniProtKB-KW"/>
</dbReference>
<dbReference type="OrthoDB" id="9788852at2"/>
<name>A0A073K7F3_9BACI</name>
<dbReference type="AlphaFoldDB" id="A0A073K7F3"/>
<proteinExistence type="predicted"/>
<evidence type="ECO:0000259" key="2">
    <source>
        <dbReference type="PROSITE" id="PS51898"/>
    </source>
</evidence>